<organism evidence="1">
    <name type="scientific">Woronichinia naegeliana WA131</name>
    <dbReference type="NCBI Taxonomy" id="2824559"/>
    <lineage>
        <taxon>Bacteria</taxon>
        <taxon>Bacillati</taxon>
        <taxon>Cyanobacteriota</taxon>
        <taxon>Cyanophyceae</taxon>
        <taxon>Synechococcales</taxon>
        <taxon>Coelosphaeriaceae</taxon>
        <taxon>Woronichinia</taxon>
    </lineage>
</organism>
<dbReference type="EMBL" id="CP073041">
    <property type="protein sequence ID" value="UXE61502.1"/>
    <property type="molecule type" value="Genomic_DNA"/>
</dbReference>
<sequence length="159" mass="18683">MPGIIAELIPNIPSDCEFDYIAPVIKEREFRLDGLFIPQSENWNIPLIFLEAQMQSDAVFYGRYFAEIFLYLQQYPEKRPWQGLLILHNRQQYLGESVPYQVLLREQVKCLYLEDLLPRADISPNLALLKLLVLEEAEAFHLGRHILEESETQTTFQRV</sequence>
<accession>A0A977KX43</accession>
<dbReference type="AlphaFoldDB" id="A0A977KX43"/>
<dbReference type="InterPro" id="IPR022573">
    <property type="entry name" value="DUF2887"/>
</dbReference>
<dbReference type="PANTHER" id="PTHR35586">
    <property type="entry name" value="SLL1691 PROTEIN"/>
    <property type="match status" value="1"/>
</dbReference>
<reference evidence="1" key="1">
    <citation type="submission" date="2021-04" db="EMBL/GenBank/DDBJ databases">
        <title>Genome sequence of Woronichinia naegeliana from Washington state freshwater lake bloom.</title>
        <authorList>
            <person name="Dreher T.W."/>
        </authorList>
    </citation>
    <scope>NUCLEOTIDE SEQUENCE</scope>
    <source>
        <strain evidence="1">WA131</strain>
    </source>
</reference>
<dbReference type="KEGG" id="wna:KA717_00325"/>
<protein>
    <submittedName>
        <fullName evidence="1">Rpn family recombination-promoting nuclease/putative transposase</fullName>
    </submittedName>
</protein>
<dbReference type="PANTHER" id="PTHR35586:SF2">
    <property type="entry name" value="SLL1542 PROTEIN"/>
    <property type="match status" value="1"/>
</dbReference>
<evidence type="ECO:0000313" key="1">
    <source>
        <dbReference type="EMBL" id="UXE61502.1"/>
    </source>
</evidence>
<dbReference type="Pfam" id="PF11103">
    <property type="entry name" value="DUF2887"/>
    <property type="match status" value="1"/>
</dbReference>
<dbReference type="Proteomes" id="UP001065613">
    <property type="component" value="Chromosome"/>
</dbReference>
<name>A0A977KX43_9CYAN</name>
<gene>
    <name evidence="1" type="ORF">KA717_00325</name>
</gene>
<proteinExistence type="predicted"/>